<dbReference type="InParanoid" id="A0A482XAV1"/>
<dbReference type="AlphaFoldDB" id="A0A482XAV1"/>
<proteinExistence type="predicted"/>
<name>A0A482XAV1_LAOST</name>
<comment type="caution">
    <text evidence="1">The sequence shown here is derived from an EMBL/GenBank/DDBJ whole genome shotgun (WGS) entry which is preliminary data.</text>
</comment>
<evidence type="ECO:0000313" key="2">
    <source>
        <dbReference type="Proteomes" id="UP000291343"/>
    </source>
</evidence>
<dbReference type="EMBL" id="QKKF02013687">
    <property type="protein sequence ID" value="RZF42954.1"/>
    <property type="molecule type" value="Genomic_DNA"/>
</dbReference>
<protein>
    <submittedName>
        <fullName evidence="1">Uncharacterized protein</fullName>
    </submittedName>
</protein>
<organism evidence="1 2">
    <name type="scientific">Laodelphax striatellus</name>
    <name type="common">Small brown planthopper</name>
    <name type="synonym">Delphax striatella</name>
    <dbReference type="NCBI Taxonomy" id="195883"/>
    <lineage>
        <taxon>Eukaryota</taxon>
        <taxon>Metazoa</taxon>
        <taxon>Ecdysozoa</taxon>
        <taxon>Arthropoda</taxon>
        <taxon>Hexapoda</taxon>
        <taxon>Insecta</taxon>
        <taxon>Pterygota</taxon>
        <taxon>Neoptera</taxon>
        <taxon>Paraneoptera</taxon>
        <taxon>Hemiptera</taxon>
        <taxon>Auchenorrhyncha</taxon>
        <taxon>Fulgoroidea</taxon>
        <taxon>Delphacidae</taxon>
        <taxon>Criomorphinae</taxon>
        <taxon>Laodelphax</taxon>
    </lineage>
</organism>
<keyword evidence="2" id="KW-1185">Reference proteome</keyword>
<gene>
    <name evidence="1" type="ORF">LSTR_LSTR004256</name>
</gene>
<reference evidence="1 2" key="1">
    <citation type="journal article" date="2017" name="Gigascience">
        <title>Genome sequence of the small brown planthopper, Laodelphax striatellus.</title>
        <authorList>
            <person name="Zhu J."/>
            <person name="Jiang F."/>
            <person name="Wang X."/>
            <person name="Yang P."/>
            <person name="Bao Y."/>
            <person name="Zhao W."/>
            <person name="Wang W."/>
            <person name="Lu H."/>
            <person name="Wang Q."/>
            <person name="Cui N."/>
            <person name="Li J."/>
            <person name="Chen X."/>
            <person name="Luo L."/>
            <person name="Yu J."/>
            <person name="Kang L."/>
            <person name="Cui F."/>
        </authorList>
    </citation>
    <scope>NUCLEOTIDE SEQUENCE [LARGE SCALE GENOMIC DNA]</scope>
    <source>
        <strain evidence="1">Lst14</strain>
    </source>
</reference>
<dbReference type="Proteomes" id="UP000291343">
    <property type="component" value="Unassembled WGS sequence"/>
</dbReference>
<accession>A0A482XAV1</accession>
<sequence length="257" mass="28739">MRKGISPCVELVAASLPGGEVGRGEMGPWGGDGRGEARYHMYSREKFTPIPTSSTILQATIFLWRKNSTAAVVTENQWRSRKKINCAVAQKSTCGSHTENINAAVVQKINCHSRTENQLPQSYRKSTATVNRNKLPAVQKINCRSRTENQLPQSYRKSNCPVVQKINCSSLQKINCRTSYRKSTVAVVQKIKLPAVVQKINCCSRTKNQLLQRTENQLLQSYRKSTATVVQKIKTAAVATENQLCRQVVQKIDQLCT</sequence>
<evidence type="ECO:0000313" key="1">
    <source>
        <dbReference type="EMBL" id="RZF42954.1"/>
    </source>
</evidence>